<keyword evidence="2" id="KW-1185">Reference proteome</keyword>
<reference evidence="1" key="1">
    <citation type="journal article" date="2020" name="Stud. Mycol.">
        <title>101 Dothideomycetes genomes: a test case for predicting lifestyles and emergence of pathogens.</title>
        <authorList>
            <person name="Haridas S."/>
            <person name="Albert R."/>
            <person name="Binder M."/>
            <person name="Bloem J."/>
            <person name="Labutti K."/>
            <person name="Salamov A."/>
            <person name="Andreopoulos B."/>
            <person name="Baker S."/>
            <person name="Barry K."/>
            <person name="Bills G."/>
            <person name="Bluhm B."/>
            <person name="Cannon C."/>
            <person name="Castanera R."/>
            <person name="Culley D."/>
            <person name="Daum C."/>
            <person name="Ezra D."/>
            <person name="Gonzalez J."/>
            <person name="Henrissat B."/>
            <person name="Kuo A."/>
            <person name="Liang C."/>
            <person name="Lipzen A."/>
            <person name="Lutzoni F."/>
            <person name="Magnuson J."/>
            <person name="Mondo S."/>
            <person name="Nolan M."/>
            <person name="Ohm R."/>
            <person name="Pangilinan J."/>
            <person name="Park H.-J."/>
            <person name="Ramirez L."/>
            <person name="Alfaro M."/>
            <person name="Sun H."/>
            <person name="Tritt A."/>
            <person name="Yoshinaga Y."/>
            <person name="Zwiers L.-H."/>
            <person name="Turgeon B."/>
            <person name="Goodwin S."/>
            <person name="Spatafora J."/>
            <person name="Crous P."/>
            <person name="Grigoriev I."/>
        </authorList>
    </citation>
    <scope>NUCLEOTIDE SEQUENCE</scope>
    <source>
        <strain evidence="1">CBS 122367</strain>
    </source>
</reference>
<accession>A0A6G1JGI6</accession>
<protein>
    <submittedName>
        <fullName evidence="1">Uncharacterized protein</fullName>
    </submittedName>
</protein>
<name>A0A6G1JGI6_9PLEO</name>
<dbReference type="EMBL" id="MU005572">
    <property type="protein sequence ID" value="KAF2689351.1"/>
    <property type="molecule type" value="Genomic_DNA"/>
</dbReference>
<dbReference type="OrthoDB" id="4424523at2759"/>
<sequence length="88" mass="10248">MEHLNTVVRLELENSYNSDDLFPRLDWNVQQDPALDEASADKVRERFVRWVKEGSEQGYWLGTPRFQACVMIDKRNLDSVVKGPPPED</sequence>
<organism evidence="1 2">
    <name type="scientific">Lentithecium fluviatile CBS 122367</name>
    <dbReference type="NCBI Taxonomy" id="1168545"/>
    <lineage>
        <taxon>Eukaryota</taxon>
        <taxon>Fungi</taxon>
        <taxon>Dikarya</taxon>
        <taxon>Ascomycota</taxon>
        <taxon>Pezizomycotina</taxon>
        <taxon>Dothideomycetes</taxon>
        <taxon>Pleosporomycetidae</taxon>
        <taxon>Pleosporales</taxon>
        <taxon>Massarineae</taxon>
        <taxon>Lentitheciaceae</taxon>
        <taxon>Lentithecium</taxon>
    </lineage>
</organism>
<evidence type="ECO:0000313" key="1">
    <source>
        <dbReference type="EMBL" id="KAF2689351.1"/>
    </source>
</evidence>
<proteinExistence type="predicted"/>
<evidence type="ECO:0000313" key="2">
    <source>
        <dbReference type="Proteomes" id="UP000799291"/>
    </source>
</evidence>
<dbReference type="AlphaFoldDB" id="A0A6G1JGI6"/>
<dbReference type="Proteomes" id="UP000799291">
    <property type="component" value="Unassembled WGS sequence"/>
</dbReference>
<gene>
    <name evidence="1" type="ORF">K458DRAFT_384001</name>
</gene>